<evidence type="ECO:0008006" key="4">
    <source>
        <dbReference type="Google" id="ProtNLM"/>
    </source>
</evidence>
<reference evidence="2 3" key="1">
    <citation type="journal article" date="2023" name="Microbiol. Resour. Announc.">
        <title>Complete Genome Sequence of Imperialibacter roseus strain P4T.</title>
        <authorList>
            <person name="Tizabi D.R."/>
            <person name="Bachvaroff T."/>
            <person name="Hill R.T."/>
        </authorList>
    </citation>
    <scope>NUCLEOTIDE SEQUENCE [LARGE SCALE GENOMIC DNA]</scope>
    <source>
        <strain evidence="2 3">P4T</strain>
    </source>
</reference>
<name>A0ABZ0ISE6_9BACT</name>
<feature type="transmembrane region" description="Helical" evidence="1">
    <location>
        <begin position="41"/>
        <end position="63"/>
    </location>
</feature>
<dbReference type="EMBL" id="CP136051">
    <property type="protein sequence ID" value="WOK07064.1"/>
    <property type="molecule type" value="Genomic_DNA"/>
</dbReference>
<keyword evidence="3" id="KW-1185">Reference proteome</keyword>
<evidence type="ECO:0000256" key="1">
    <source>
        <dbReference type="SAM" id="Phobius"/>
    </source>
</evidence>
<evidence type="ECO:0000313" key="2">
    <source>
        <dbReference type="EMBL" id="WOK07064.1"/>
    </source>
</evidence>
<proteinExistence type="predicted"/>
<organism evidence="2 3">
    <name type="scientific">Imperialibacter roseus</name>
    <dbReference type="NCBI Taxonomy" id="1324217"/>
    <lineage>
        <taxon>Bacteria</taxon>
        <taxon>Pseudomonadati</taxon>
        <taxon>Bacteroidota</taxon>
        <taxon>Cytophagia</taxon>
        <taxon>Cytophagales</taxon>
        <taxon>Flammeovirgaceae</taxon>
        <taxon>Imperialibacter</taxon>
    </lineage>
</organism>
<dbReference type="Proteomes" id="UP001302349">
    <property type="component" value="Chromosome"/>
</dbReference>
<gene>
    <name evidence="2" type="ORF">RT717_00325</name>
</gene>
<evidence type="ECO:0000313" key="3">
    <source>
        <dbReference type="Proteomes" id="UP001302349"/>
    </source>
</evidence>
<protein>
    <recommendedName>
        <fullName evidence="4">Lipopolysaccharide assembly protein A domain-containing protein</fullName>
    </recommendedName>
</protein>
<sequence length="68" mass="7627">MKSFTPWRVIVATAILLVLLSFGVVFKPGNAEPFFLSLPYVFWSSILITALLVALTFIGTRVFPHKED</sequence>
<accession>A0ABZ0ISE6</accession>
<keyword evidence="1" id="KW-0812">Transmembrane</keyword>
<keyword evidence="1" id="KW-0472">Membrane</keyword>
<dbReference type="RefSeq" id="WP_317489753.1">
    <property type="nucleotide sequence ID" value="NZ_CP136051.1"/>
</dbReference>
<keyword evidence="1" id="KW-1133">Transmembrane helix</keyword>